<dbReference type="CDD" id="cd00610">
    <property type="entry name" value="OAT_like"/>
    <property type="match status" value="1"/>
</dbReference>
<keyword evidence="4 11" id="KW-0032">Aminotransferase</keyword>
<evidence type="ECO:0000256" key="4">
    <source>
        <dbReference type="ARBA" id="ARBA00022576"/>
    </source>
</evidence>
<dbReference type="InterPro" id="IPR015422">
    <property type="entry name" value="PyrdxlP-dep_Trfase_small"/>
</dbReference>
<evidence type="ECO:0000256" key="5">
    <source>
        <dbReference type="ARBA" id="ARBA00022679"/>
    </source>
</evidence>
<dbReference type="InterPro" id="IPR015421">
    <property type="entry name" value="PyrdxlP-dep_Trfase_major"/>
</dbReference>
<dbReference type="OMA" id="GLMCAFD"/>
<evidence type="ECO:0000313" key="12">
    <source>
        <dbReference type="Proteomes" id="UP001149090"/>
    </source>
</evidence>
<dbReference type="PANTHER" id="PTHR43206">
    <property type="entry name" value="AMINOTRANSFERASE"/>
    <property type="match status" value="1"/>
</dbReference>
<comment type="similarity">
    <text evidence="2 10">Belongs to the class-III pyridoxal-phosphate-dependent aminotransferase family.</text>
</comment>
<evidence type="ECO:0000256" key="8">
    <source>
        <dbReference type="ARBA" id="ARBA00031787"/>
    </source>
</evidence>
<dbReference type="InterPro" id="IPR005814">
    <property type="entry name" value="Aminotrans_3"/>
</dbReference>
<dbReference type="Gene3D" id="3.40.640.10">
    <property type="entry name" value="Type I PLP-dependent aspartate aminotransferase-like (Major domain)"/>
    <property type="match status" value="1"/>
</dbReference>
<keyword evidence="5" id="KW-0808">Transferase</keyword>
<dbReference type="AlphaFoldDB" id="A0A9Q0LKF3"/>
<dbReference type="Gene3D" id="3.90.1150.10">
    <property type="entry name" value="Aspartate Aminotransferase, domain 1"/>
    <property type="match status" value="1"/>
</dbReference>
<accession>A0A9Q0LKF3</accession>
<dbReference type="NCBIfam" id="TIGR00699">
    <property type="entry name" value="GABAtrns_euk"/>
    <property type="match status" value="1"/>
</dbReference>
<reference evidence="11" key="1">
    <citation type="submission" date="2022-10" db="EMBL/GenBank/DDBJ databases">
        <title>Novel sulphate-reducing endosymbionts in the free-living metamonad Anaeramoeba.</title>
        <authorList>
            <person name="Jerlstrom-Hultqvist J."/>
            <person name="Cepicka I."/>
            <person name="Gallot-Lavallee L."/>
            <person name="Salas-Leiva D."/>
            <person name="Curtis B.A."/>
            <person name="Zahonova K."/>
            <person name="Pipaliya S."/>
            <person name="Dacks J."/>
            <person name="Roger A.J."/>
        </authorList>
    </citation>
    <scope>NUCLEOTIDE SEQUENCE</scope>
    <source>
        <strain evidence="11">BMAN</strain>
    </source>
</reference>
<dbReference type="GO" id="GO:0009450">
    <property type="term" value="P:gamma-aminobutyric acid catabolic process"/>
    <property type="evidence" value="ECO:0007669"/>
    <property type="project" value="TreeGrafter"/>
</dbReference>
<evidence type="ECO:0000256" key="7">
    <source>
        <dbReference type="ARBA" id="ARBA00030204"/>
    </source>
</evidence>
<sequence length="499" mass="56115">MLQKQKTTKKIVSQQLPLILGKRAFGNIPKTPLKPLEGEFEKPEIITSTIPGPIGKRLIEDLGRIQEIRTIHFLVDFDRSFGNYVVDSDGNVLLDVFCHISSLPLGYNHPSMIKALRTRDAVQLAAHRPALGSLPNVSWGPKLHETLMKVAPEGLTRVFTCANGSEANENAYKTACMWYVNQRRGNKPFTDEEIQSCMLNKPPGTPSLSILSFEKAFHGRTLGALSTTRSKPIHKLDVPAFDWPVAPFPQLKYPLDQFVKENAEEEARCLSRTEEIIKSNKIPVAGMIIEPIQAEGGDRHASPDFFRKLRKIARDNGVAFIVDEVQTGVAATGNFWAFQKWGLDDQPDIVTFSKKSQIAGFFHREEYKMTAPYRNYNTWMGDPLRLLQFEVILNEINKDDQAMLRNVNITGNYLQDSLKELAKKYPHLMKDVRGDGTFIAFDSPTVETRNSIVNAIKLNGVELGACGDQSIRFRPSLVFAPKHASQFLDIFESTISKLK</sequence>
<evidence type="ECO:0000256" key="6">
    <source>
        <dbReference type="ARBA" id="ARBA00022898"/>
    </source>
</evidence>
<evidence type="ECO:0000256" key="9">
    <source>
        <dbReference type="ARBA" id="ARBA00048021"/>
    </source>
</evidence>
<organism evidence="11 12">
    <name type="scientific">Anaeramoeba ignava</name>
    <name type="common">Anaerobic marine amoeba</name>
    <dbReference type="NCBI Taxonomy" id="1746090"/>
    <lineage>
        <taxon>Eukaryota</taxon>
        <taxon>Metamonada</taxon>
        <taxon>Anaeramoebidae</taxon>
        <taxon>Anaeramoeba</taxon>
    </lineage>
</organism>
<protein>
    <recommendedName>
        <fullName evidence="3">4-aminobutyrate--2-oxoglutarate transaminase</fullName>
        <ecNumber evidence="3">2.6.1.19</ecNumber>
    </recommendedName>
    <alternativeName>
        <fullName evidence="8">GABA aminotransferase</fullName>
    </alternativeName>
    <alternativeName>
        <fullName evidence="7">Gamma-amino-N-butyrate transaminase</fullName>
    </alternativeName>
</protein>
<dbReference type="GO" id="GO:0034386">
    <property type="term" value="F:4-aminobutyrate:2-oxoglutarate transaminase activity"/>
    <property type="evidence" value="ECO:0007669"/>
    <property type="project" value="UniProtKB-EC"/>
</dbReference>
<dbReference type="PIRSF" id="PIRSF000521">
    <property type="entry name" value="Transaminase_4ab_Lys_Orn"/>
    <property type="match status" value="1"/>
</dbReference>
<dbReference type="EC" id="2.6.1.19" evidence="3"/>
<dbReference type="Pfam" id="PF00202">
    <property type="entry name" value="Aminotran_3"/>
    <property type="match status" value="1"/>
</dbReference>
<keyword evidence="12" id="KW-1185">Reference proteome</keyword>
<evidence type="ECO:0000256" key="10">
    <source>
        <dbReference type="RuleBase" id="RU003560"/>
    </source>
</evidence>
<dbReference type="InterPro" id="IPR015424">
    <property type="entry name" value="PyrdxlP-dep_Trfase"/>
</dbReference>
<dbReference type="FunFam" id="3.40.640.10:FF:000073">
    <property type="entry name" value="Probable 4-aminobutyrate aminotransferase"/>
    <property type="match status" value="1"/>
</dbReference>
<gene>
    <name evidence="11" type="ORF">M0811_01064</name>
</gene>
<comment type="catalytic activity">
    <reaction evidence="9">
        <text>4-aminobutanoate + 2-oxoglutarate = succinate semialdehyde + L-glutamate</text>
        <dbReference type="Rhea" id="RHEA:23352"/>
        <dbReference type="ChEBI" id="CHEBI:16810"/>
        <dbReference type="ChEBI" id="CHEBI:29985"/>
        <dbReference type="ChEBI" id="CHEBI:57706"/>
        <dbReference type="ChEBI" id="CHEBI:59888"/>
        <dbReference type="EC" id="2.6.1.19"/>
    </reaction>
</comment>
<dbReference type="GO" id="GO:0030170">
    <property type="term" value="F:pyridoxal phosphate binding"/>
    <property type="evidence" value="ECO:0007669"/>
    <property type="project" value="InterPro"/>
</dbReference>
<comment type="cofactor">
    <cofactor evidence="1">
        <name>pyridoxal 5'-phosphate</name>
        <dbReference type="ChEBI" id="CHEBI:597326"/>
    </cofactor>
</comment>
<evidence type="ECO:0000256" key="2">
    <source>
        <dbReference type="ARBA" id="ARBA00008954"/>
    </source>
</evidence>
<evidence type="ECO:0000256" key="1">
    <source>
        <dbReference type="ARBA" id="ARBA00001933"/>
    </source>
</evidence>
<dbReference type="PANTHER" id="PTHR43206:SF1">
    <property type="entry name" value="4-AMINOBUTYRATE AMINOTRANSFERASE, MITOCHONDRIAL"/>
    <property type="match status" value="1"/>
</dbReference>
<dbReference type="EMBL" id="JAPDFW010000070">
    <property type="protein sequence ID" value="KAJ5074433.1"/>
    <property type="molecule type" value="Genomic_DNA"/>
</dbReference>
<proteinExistence type="inferred from homology"/>
<name>A0A9Q0LKF3_ANAIG</name>
<dbReference type="SUPFAM" id="SSF53383">
    <property type="entry name" value="PLP-dependent transferases"/>
    <property type="match status" value="1"/>
</dbReference>
<comment type="caution">
    <text evidence="11">The sequence shown here is derived from an EMBL/GenBank/DDBJ whole genome shotgun (WGS) entry which is preliminary data.</text>
</comment>
<dbReference type="GO" id="GO:0005739">
    <property type="term" value="C:mitochondrion"/>
    <property type="evidence" value="ECO:0007669"/>
    <property type="project" value="TreeGrafter"/>
</dbReference>
<evidence type="ECO:0000256" key="3">
    <source>
        <dbReference type="ARBA" id="ARBA00012912"/>
    </source>
</evidence>
<dbReference type="OrthoDB" id="10260828at2759"/>
<keyword evidence="6 10" id="KW-0663">Pyridoxal phosphate</keyword>
<dbReference type="Proteomes" id="UP001149090">
    <property type="component" value="Unassembled WGS sequence"/>
</dbReference>
<evidence type="ECO:0000313" key="11">
    <source>
        <dbReference type="EMBL" id="KAJ5074433.1"/>
    </source>
</evidence>
<dbReference type="InterPro" id="IPR004631">
    <property type="entry name" value="4NH2But_aminotransferase_euk"/>
</dbReference>